<keyword evidence="3" id="KW-1185">Reference proteome</keyword>
<reference evidence="2 3" key="2">
    <citation type="submission" date="2024-07" db="EMBL/GenBank/DDBJ databases">
        <authorList>
            <person name="Akdeniz Z."/>
        </authorList>
    </citation>
    <scope>NUCLEOTIDE SEQUENCE [LARGE SCALE GENOMIC DNA]</scope>
</reference>
<accession>A0AA86QTZ7</accession>
<organism evidence="1">
    <name type="scientific">Hexamita inflata</name>
    <dbReference type="NCBI Taxonomy" id="28002"/>
    <lineage>
        <taxon>Eukaryota</taxon>
        <taxon>Metamonada</taxon>
        <taxon>Diplomonadida</taxon>
        <taxon>Hexamitidae</taxon>
        <taxon>Hexamitinae</taxon>
        <taxon>Hexamita</taxon>
    </lineage>
</organism>
<dbReference type="EMBL" id="CATOUU010000964">
    <property type="protein sequence ID" value="CAI9963097.1"/>
    <property type="molecule type" value="Genomic_DNA"/>
</dbReference>
<name>A0AA86QTZ7_9EUKA</name>
<comment type="caution">
    <text evidence="1">The sequence shown here is derived from an EMBL/GenBank/DDBJ whole genome shotgun (WGS) entry which is preliminary data.</text>
</comment>
<dbReference type="AlphaFoldDB" id="A0AA86QTZ7"/>
<proteinExistence type="predicted"/>
<evidence type="ECO:0000313" key="1">
    <source>
        <dbReference type="EMBL" id="CAI9963097.1"/>
    </source>
</evidence>
<dbReference type="Proteomes" id="UP001642409">
    <property type="component" value="Unassembled WGS sequence"/>
</dbReference>
<gene>
    <name evidence="2" type="ORF">HINF_LOCUS42477</name>
    <name evidence="1" type="ORF">HINF_LOCUS50742</name>
</gene>
<protein>
    <submittedName>
        <fullName evidence="2">Hypothetical_protein</fullName>
    </submittedName>
</protein>
<evidence type="ECO:0000313" key="2">
    <source>
        <dbReference type="EMBL" id="CAL6047994.1"/>
    </source>
</evidence>
<reference evidence="1" key="1">
    <citation type="submission" date="2023-06" db="EMBL/GenBank/DDBJ databases">
        <authorList>
            <person name="Kurt Z."/>
        </authorList>
    </citation>
    <scope>NUCLEOTIDE SEQUENCE</scope>
</reference>
<dbReference type="EMBL" id="CAXDID020000173">
    <property type="protein sequence ID" value="CAL6047994.1"/>
    <property type="molecule type" value="Genomic_DNA"/>
</dbReference>
<sequence>MCECASFAENSHIELLHMYERKSNSSTPMSSAVQDDTVSDSPHPLFQISESDSSELAFFKAVCQITLYQTLNADFINLLDFSSYSGIATDYLQQLHQLLEMHHSTQCPKLKSQSLLDIFQVCHLSLSEFSKFKAPLQDFSISIPPSYMQNNIFDQQRIRNYLLNKQTSSTKIVFSPSYALLTKLVLNCDFTEELRFCLNQKTDSFVLQQQPIPNILKTVVGEENYVQYFKMLIQALICGNKDSNTVFFLNQTILRQQQKETDTNGQNKYQQLTTECEEYLKATSMQIKHVTHKKIVQEIKTVLQNEFLNKNEIIDQLQINSEFIHGKCINTEQMLTEFHTGTGKGFKLTYALIFALVLKGQHKINDEQFQDEVKKALVMNGIPIRDIRFE</sequence>
<evidence type="ECO:0000313" key="3">
    <source>
        <dbReference type="Proteomes" id="UP001642409"/>
    </source>
</evidence>